<feature type="domain" description="Kazal-like" evidence="2">
    <location>
        <begin position="19"/>
        <end position="42"/>
    </location>
</feature>
<dbReference type="EMBL" id="MU128969">
    <property type="protein sequence ID" value="KAF9513670.1"/>
    <property type="molecule type" value="Genomic_DNA"/>
</dbReference>
<reference evidence="3" key="1">
    <citation type="journal article" date="2020" name="Nat. Commun.">
        <title>Large-scale genome sequencing of mycorrhizal fungi provides insights into the early evolution of symbiotic traits.</title>
        <authorList>
            <person name="Miyauchi S."/>
            <person name="Kiss E."/>
            <person name="Kuo A."/>
            <person name="Drula E."/>
            <person name="Kohler A."/>
            <person name="Sanchez-Garcia M."/>
            <person name="Morin E."/>
            <person name="Andreopoulos B."/>
            <person name="Barry K.W."/>
            <person name="Bonito G."/>
            <person name="Buee M."/>
            <person name="Carver A."/>
            <person name="Chen C."/>
            <person name="Cichocki N."/>
            <person name="Clum A."/>
            <person name="Culley D."/>
            <person name="Crous P.W."/>
            <person name="Fauchery L."/>
            <person name="Girlanda M."/>
            <person name="Hayes R.D."/>
            <person name="Keri Z."/>
            <person name="LaButti K."/>
            <person name="Lipzen A."/>
            <person name="Lombard V."/>
            <person name="Magnuson J."/>
            <person name="Maillard F."/>
            <person name="Murat C."/>
            <person name="Nolan M."/>
            <person name="Ohm R.A."/>
            <person name="Pangilinan J."/>
            <person name="Pereira M.F."/>
            <person name="Perotto S."/>
            <person name="Peter M."/>
            <person name="Pfister S."/>
            <person name="Riley R."/>
            <person name="Sitrit Y."/>
            <person name="Stielow J.B."/>
            <person name="Szollosi G."/>
            <person name="Zifcakova L."/>
            <person name="Stursova M."/>
            <person name="Spatafora J.W."/>
            <person name="Tedersoo L."/>
            <person name="Vaario L.M."/>
            <person name="Yamada A."/>
            <person name="Yan M."/>
            <person name="Wang P."/>
            <person name="Xu J."/>
            <person name="Bruns T."/>
            <person name="Baldrian P."/>
            <person name="Vilgalys R."/>
            <person name="Dunand C."/>
            <person name="Henrissat B."/>
            <person name="Grigoriev I.V."/>
            <person name="Hibbett D."/>
            <person name="Nagy L.G."/>
            <person name="Martin F.M."/>
        </authorList>
    </citation>
    <scope>NUCLEOTIDE SEQUENCE</scope>
    <source>
        <strain evidence="3">UP504</strain>
    </source>
</reference>
<dbReference type="AlphaFoldDB" id="A0A9P6DXA0"/>
<comment type="caution">
    <text evidence="3">The sequence shown here is derived from an EMBL/GenBank/DDBJ whole genome shotgun (WGS) entry which is preliminary data.</text>
</comment>
<evidence type="ECO:0000259" key="2">
    <source>
        <dbReference type="PROSITE" id="PS00282"/>
    </source>
</evidence>
<gene>
    <name evidence="3" type="ORF">BS47DRAFT_943465</name>
</gene>
<dbReference type="PROSITE" id="PS00282">
    <property type="entry name" value="KAZAL_1"/>
    <property type="match status" value="1"/>
</dbReference>
<keyword evidence="4" id="KW-1185">Reference proteome</keyword>
<evidence type="ECO:0000256" key="1">
    <source>
        <dbReference type="SAM" id="MobiDB-lite"/>
    </source>
</evidence>
<feature type="compositionally biased region" description="Basic and acidic residues" evidence="1">
    <location>
        <begin position="90"/>
        <end position="99"/>
    </location>
</feature>
<organism evidence="3 4">
    <name type="scientific">Hydnum rufescens UP504</name>
    <dbReference type="NCBI Taxonomy" id="1448309"/>
    <lineage>
        <taxon>Eukaryota</taxon>
        <taxon>Fungi</taxon>
        <taxon>Dikarya</taxon>
        <taxon>Basidiomycota</taxon>
        <taxon>Agaricomycotina</taxon>
        <taxon>Agaricomycetes</taxon>
        <taxon>Cantharellales</taxon>
        <taxon>Hydnaceae</taxon>
        <taxon>Hydnum</taxon>
    </lineage>
</organism>
<accession>A0A9P6DXA0</accession>
<sequence>MPDLSLKCSDLCLPEEGPCPRGAGDNCGGAVTEYVSPCQLTCQFFLFHFHRVFGRREDAFSLREEALATTNQPFGEPDVPGSLRAPPPIAHDRRERPDVYSHYQFKTAPQPPRMLPP</sequence>
<proteinExistence type="predicted"/>
<protein>
    <recommendedName>
        <fullName evidence="2">Kazal-like domain-containing protein</fullName>
    </recommendedName>
</protein>
<dbReference type="Proteomes" id="UP000886523">
    <property type="component" value="Unassembled WGS sequence"/>
</dbReference>
<name>A0A9P6DXA0_9AGAM</name>
<evidence type="ECO:0000313" key="3">
    <source>
        <dbReference type="EMBL" id="KAF9513670.1"/>
    </source>
</evidence>
<feature type="region of interest" description="Disordered" evidence="1">
    <location>
        <begin position="70"/>
        <end position="117"/>
    </location>
</feature>
<dbReference type="InterPro" id="IPR002350">
    <property type="entry name" value="Kazal_dom"/>
</dbReference>
<evidence type="ECO:0000313" key="4">
    <source>
        <dbReference type="Proteomes" id="UP000886523"/>
    </source>
</evidence>